<evidence type="ECO:0000313" key="1">
    <source>
        <dbReference type="EMBL" id="SDJ42858.1"/>
    </source>
</evidence>
<dbReference type="InterPro" id="IPR036291">
    <property type="entry name" value="NAD(P)-bd_dom_sf"/>
</dbReference>
<dbReference type="PANTHER" id="PTHR43550">
    <property type="entry name" value="3-KETODIHYDROSPHINGOSINE REDUCTASE"/>
    <property type="match status" value="1"/>
</dbReference>
<gene>
    <name evidence="1" type="ORF">SAMN04488540_10833</name>
</gene>
<dbReference type="InterPro" id="IPR020904">
    <property type="entry name" value="Sc_DH/Rdtase_CS"/>
</dbReference>
<proteinExistence type="predicted"/>
<dbReference type="PRINTS" id="PR00081">
    <property type="entry name" value="GDHRDH"/>
</dbReference>
<dbReference type="AlphaFoldDB" id="A0A1G8TMV7"/>
<dbReference type="RefSeq" id="WP_090365278.1">
    <property type="nucleotide sequence ID" value="NZ_FNEM01000008.1"/>
</dbReference>
<dbReference type="Pfam" id="PF00106">
    <property type="entry name" value="adh_short"/>
    <property type="match status" value="1"/>
</dbReference>
<accession>A0A1G8TMV7</accession>
<dbReference type="GO" id="GO:0016020">
    <property type="term" value="C:membrane"/>
    <property type="evidence" value="ECO:0007669"/>
    <property type="project" value="GOC"/>
</dbReference>
<dbReference type="GO" id="GO:0030148">
    <property type="term" value="P:sphingolipid biosynthetic process"/>
    <property type="evidence" value="ECO:0007669"/>
    <property type="project" value="TreeGrafter"/>
</dbReference>
<organism evidence="1 2">
    <name type="scientific">Ferrimonas sediminum</name>
    <dbReference type="NCBI Taxonomy" id="718193"/>
    <lineage>
        <taxon>Bacteria</taxon>
        <taxon>Pseudomonadati</taxon>
        <taxon>Pseudomonadota</taxon>
        <taxon>Gammaproteobacteria</taxon>
        <taxon>Alteromonadales</taxon>
        <taxon>Ferrimonadaceae</taxon>
        <taxon>Ferrimonas</taxon>
    </lineage>
</organism>
<dbReference type="Proteomes" id="UP000199527">
    <property type="component" value="Unassembled WGS sequence"/>
</dbReference>
<evidence type="ECO:0000313" key="2">
    <source>
        <dbReference type="Proteomes" id="UP000199527"/>
    </source>
</evidence>
<name>A0A1G8TMV7_9GAMM</name>
<dbReference type="SUPFAM" id="SSF51735">
    <property type="entry name" value="NAD(P)-binding Rossmann-fold domains"/>
    <property type="match status" value="1"/>
</dbReference>
<dbReference type="PROSITE" id="PS00061">
    <property type="entry name" value="ADH_SHORT"/>
    <property type="match status" value="1"/>
</dbReference>
<dbReference type="EMBL" id="FNEM01000008">
    <property type="protein sequence ID" value="SDJ42858.1"/>
    <property type="molecule type" value="Genomic_DNA"/>
</dbReference>
<dbReference type="Gene3D" id="3.40.50.720">
    <property type="entry name" value="NAD(P)-binding Rossmann-like Domain"/>
    <property type="match status" value="1"/>
</dbReference>
<dbReference type="InterPro" id="IPR002347">
    <property type="entry name" value="SDR_fam"/>
</dbReference>
<dbReference type="GO" id="GO:0047560">
    <property type="term" value="F:3-dehydrosphinganine reductase activity"/>
    <property type="evidence" value="ECO:0007669"/>
    <property type="project" value="TreeGrafter"/>
</dbReference>
<dbReference type="OrthoDB" id="3178062at2"/>
<protein>
    <submittedName>
        <fullName evidence="1">Short-chain dehydrogenase</fullName>
    </submittedName>
</protein>
<dbReference type="PANTHER" id="PTHR43550:SF3">
    <property type="entry name" value="3-KETODIHYDROSPHINGOSINE REDUCTASE"/>
    <property type="match status" value="1"/>
</dbReference>
<sequence length="223" mass="23671">MIVITGASSGLGAALAQHYSAAGDEVCLVGRDSQRLTQLSESLPGKAQWHSVDLTCESQVAALFDSLPTTPTTLLHCAGSGLFGAFEQHSEAQIRQLLDNNVLTAALLLKQVVSRYRDTSMQVGVVMSTAALKAKANEVAYCGAKWAVRGMVESLRAELKASPLRLVGIYPGGMDTGFWQHDDSRDYLDASVFMSADDAAAMVVQGLAACDRGFISDITISRG</sequence>
<dbReference type="GO" id="GO:0006666">
    <property type="term" value="P:3-keto-sphinganine metabolic process"/>
    <property type="evidence" value="ECO:0007669"/>
    <property type="project" value="TreeGrafter"/>
</dbReference>
<reference evidence="2" key="1">
    <citation type="submission" date="2016-10" db="EMBL/GenBank/DDBJ databases">
        <authorList>
            <person name="Varghese N."/>
            <person name="Submissions S."/>
        </authorList>
    </citation>
    <scope>NUCLEOTIDE SEQUENCE [LARGE SCALE GENOMIC DNA]</scope>
    <source>
        <strain evidence="2">DSM 23317</strain>
    </source>
</reference>
<keyword evidence="2" id="KW-1185">Reference proteome</keyword>